<proteinExistence type="predicted"/>
<name>A0A0C5BVN6_9ARCH</name>
<reference evidence="1 2" key="2">
    <citation type="journal article" date="2016" name="ISME J.">
        <title>Physiological and genomic characterization of two novel marine thaumarchaeal strains indicates niche differentiation.</title>
        <authorList>
            <person name="Bayer B."/>
            <person name="Vojvoda J."/>
            <person name="Offre P."/>
            <person name="Alves R.J."/>
            <person name="Elisabeth N.H."/>
            <person name="Garcia J.A."/>
            <person name="Volland J.M."/>
            <person name="Srivastava A."/>
            <person name="Schleper C."/>
            <person name="Herndl G.J."/>
        </authorList>
    </citation>
    <scope>NUCLEOTIDE SEQUENCE [LARGE SCALE GENOMIC DNA]</scope>
    <source>
        <strain evidence="1 2">D3C</strain>
    </source>
</reference>
<accession>A0A0C5BVN6</accession>
<dbReference type="Proteomes" id="UP000032027">
    <property type="component" value="Chromosome"/>
</dbReference>
<gene>
    <name evidence="1" type="ORF">NPIRD3C_1097</name>
</gene>
<dbReference type="RefSeq" id="WP_148703180.1">
    <property type="nucleotide sequence ID" value="NZ_CP010868.1"/>
</dbReference>
<reference evidence="1 2" key="3">
    <citation type="journal article" date="2019" name="Int. J. Syst. Evol. Microbiol.">
        <title>Nitrosopumilus adriaticus sp. nov. and Nitrosopumilus piranensis sp. nov., two ammonia-oxidizing archaea from the Adriatic Sea and members of the class Nitrososphaeria.</title>
        <authorList>
            <person name="Bayer B."/>
            <person name="Vojvoda J."/>
            <person name="Reinthaler T."/>
            <person name="Reyes C."/>
            <person name="Pinto M."/>
            <person name="Herndl G.J."/>
        </authorList>
    </citation>
    <scope>NUCLEOTIDE SEQUENCE [LARGE SCALE GENOMIC DNA]</scope>
    <source>
        <strain evidence="1 2">D3C</strain>
    </source>
</reference>
<dbReference type="GeneID" id="41600246"/>
<evidence type="ECO:0000313" key="1">
    <source>
        <dbReference type="EMBL" id="AJM92309.1"/>
    </source>
</evidence>
<protein>
    <recommendedName>
        <fullName evidence="3">Roadblock/LAMTOR2 domain-containing protein</fullName>
    </recommendedName>
</protein>
<sequence length="117" mass="13446">MNYENLCQNIIDFDSKIRFCGITNTKSEIVASINRDSEDKMLKDDEIQMSIHYTLDRWSKATNLSYRIGNEKSATIEYDKVTLITIPISGSELLLISTEPNAEYAKIIEYATKQLKE</sequence>
<dbReference type="KEGG" id="nid:NPIRD3C_1097"/>
<evidence type="ECO:0000313" key="2">
    <source>
        <dbReference type="Proteomes" id="UP000032027"/>
    </source>
</evidence>
<dbReference type="EMBL" id="CP010868">
    <property type="protein sequence ID" value="AJM92309.1"/>
    <property type="molecule type" value="Genomic_DNA"/>
</dbReference>
<dbReference type="OrthoDB" id="1979at2157"/>
<organism evidence="1 2">
    <name type="scientific">Nitrosopumilus piranensis</name>
    <dbReference type="NCBI Taxonomy" id="1582439"/>
    <lineage>
        <taxon>Archaea</taxon>
        <taxon>Nitrososphaerota</taxon>
        <taxon>Nitrososphaeria</taxon>
        <taxon>Nitrosopumilales</taxon>
        <taxon>Nitrosopumilaceae</taxon>
        <taxon>Nitrosopumilus</taxon>
    </lineage>
</organism>
<dbReference type="AlphaFoldDB" id="A0A0C5BVN6"/>
<reference evidence="2" key="1">
    <citation type="submission" date="2015-02" db="EMBL/GenBank/DDBJ databases">
        <title>Characterization of two novel Thaumarchaeota isolated from the Northern Adriatic Sea.</title>
        <authorList>
            <person name="Bayer B."/>
            <person name="Vojvoda J."/>
            <person name="Offre P."/>
            <person name="Srivastava A."/>
            <person name="Elisabeth N."/>
            <person name="Garcia J.A.L."/>
            <person name="Schleper C."/>
            <person name="Herndl G.J."/>
        </authorList>
    </citation>
    <scope>NUCLEOTIDE SEQUENCE [LARGE SCALE GENOMIC DNA]</scope>
    <source>
        <strain evidence="2">D3C</strain>
    </source>
</reference>
<dbReference type="HOGENOM" id="CLU_128582_2_0_2"/>
<keyword evidence="2" id="KW-1185">Reference proteome</keyword>
<evidence type="ECO:0008006" key="3">
    <source>
        <dbReference type="Google" id="ProtNLM"/>
    </source>
</evidence>
<dbReference type="STRING" id="1582439.NPIRD3C_1097"/>
<dbReference type="PATRIC" id="fig|1582439.9.peg.1130"/>